<dbReference type="AlphaFoldDB" id="A0AAV5FMD7"/>
<evidence type="ECO:0000313" key="2">
    <source>
        <dbReference type="EMBL" id="GJN36092.1"/>
    </source>
</evidence>
<feature type="region of interest" description="Disordered" evidence="1">
    <location>
        <begin position="1"/>
        <end position="20"/>
    </location>
</feature>
<accession>A0AAV5FMD7</accession>
<reference evidence="2" key="2">
    <citation type="submission" date="2021-12" db="EMBL/GenBank/DDBJ databases">
        <title>Resequencing data analysis of finger millet.</title>
        <authorList>
            <person name="Hatakeyama M."/>
            <person name="Aluri S."/>
            <person name="Balachadran M.T."/>
            <person name="Sivarajan S.R."/>
            <person name="Poveda L."/>
            <person name="Shimizu-Inatsugi R."/>
            <person name="Schlapbach R."/>
            <person name="Sreeman S.M."/>
            <person name="Shimizu K.K."/>
        </authorList>
    </citation>
    <scope>NUCLEOTIDE SEQUENCE</scope>
</reference>
<dbReference type="Proteomes" id="UP001054889">
    <property type="component" value="Unassembled WGS sequence"/>
</dbReference>
<comment type="caution">
    <text evidence="2">The sequence shown here is derived from an EMBL/GenBank/DDBJ whole genome shotgun (WGS) entry which is preliminary data.</text>
</comment>
<gene>
    <name evidence="2" type="primary">gb24928</name>
    <name evidence="2" type="ORF">PR202_gb24928</name>
</gene>
<feature type="compositionally biased region" description="Low complexity" evidence="1">
    <location>
        <begin position="1"/>
        <end position="15"/>
    </location>
</feature>
<keyword evidence="3" id="KW-1185">Reference proteome</keyword>
<sequence length="68" mass="7490">MFRWSKSPAAPAASSGGEVAVQKVDKIEVRNAVTRPGTSRPLGGAEGDAFKRRVDEFIKQRKRGFHYS</sequence>
<dbReference type="EMBL" id="BQKI01000088">
    <property type="protein sequence ID" value="GJN36092.1"/>
    <property type="molecule type" value="Genomic_DNA"/>
</dbReference>
<proteinExistence type="predicted"/>
<evidence type="ECO:0000313" key="3">
    <source>
        <dbReference type="Proteomes" id="UP001054889"/>
    </source>
</evidence>
<name>A0AAV5FMD7_ELECO</name>
<reference evidence="2" key="1">
    <citation type="journal article" date="2018" name="DNA Res.">
        <title>Multiple hybrid de novo genome assembly of finger millet, an orphan allotetraploid crop.</title>
        <authorList>
            <person name="Hatakeyama M."/>
            <person name="Aluri S."/>
            <person name="Balachadran M.T."/>
            <person name="Sivarajan S.R."/>
            <person name="Patrignani A."/>
            <person name="Gruter S."/>
            <person name="Poveda L."/>
            <person name="Shimizu-Inatsugi R."/>
            <person name="Baeten J."/>
            <person name="Francoijs K.J."/>
            <person name="Nataraja K.N."/>
            <person name="Reddy Y.A.N."/>
            <person name="Phadnis S."/>
            <person name="Ravikumar R.L."/>
            <person name="Schlapbach R."/>
            <person name="Sreeman S.M."/>
            <person name="Shimizu K.K."/>
        </authorList>
    </citation>
    <scope>NUCLEOTIDE SEQUENCE</scope>
</reference>
<evidence type="ECO:0000256" key="1">
    <source>
        <dbReference type="SAM" id="MobiDB-lite"/>
    </source>
</evidence>
<protein>
    <submittedName>
        <fullName evidence="2">Uncharacterized protein</fullName>
    </submittedName>
</protein>
<organism evidence="2 3">
    <name type="scientific">Eleusine coracana subsp. coracana</name>
    <dbReference type="NCBI Taxonomy" id="191504"/>
    <lineage>
        <taxon>Eukaryota</taxon>
        <taxon>Viridiplantae</taxon>
        <taxon>Streptophyta</taxon>
        <taxon>Embryophyta</taxon>
        <taxon>Tracheophyta</taxon>
        <taxon>Spermatophyta</taxon>
        <taxon>Magnoliopsida</taxon>
        <taxon>Liliopsida</taxon>
        <taxon>Poales</taxon>
        <taxon>Poaceae</taxon>
        <taxon>PACMAD clade</taxon>
        <taxon>Chloridoideae</taxon>
        <taxon>Cynodonteae</taxon>
        <taxon>Eleusininae</taxon>
        <taxon>Eleusine</taxon>
    </lineage>
</organism>